<dbReference type="RefSeq" id="WP_223411391.1">
    <property type="nucleotide sequence ID" value="NZ_JAGSHT010000027.1"/>
</dbReference>
<feature type="region of interest" description="Disordered" evidence="1">
    <location>
        <begin position="1"/>
        <end position="31"/>
    </location>
</feature>
<name>A0ABS7SHU2_9MICO</name>
<evidence type="ECO:0000256" key="1">
    <source>
        <dbReference type="SAM" id="MobiDB-lite"/>
    </source>
</evidence>
<accession>A0ABS7SHU2</accession>
<dbReference type="Proteomes" id="UP000826651">
    <property type="component" value="Unassembled WGS sequence"/>
</dbReference>
<reference evidence="2 3" key="1">
    <citation type="submission" date="2021-04" db="EMBL/GenBank/DDBJ databases">
        <title>Ruania sp. nov., isolated from sandy soil of mangrove forest.</title>
        <authorList>
            <person name="Ge X."/>
            <person name="Huang R."/>
            <person name="Liu W."/>
        </authorList>
    </citation>
    <scope>NUCLEOTIDE SEQUENCE [LARGE SCALE GENOMIC DNA]</scope>
    <source>
        <strain evidence="2 3">N2-46</strain>
    </source>
</reference>
<protein>
    <submittedName>
        <fullName evidence="2">Uncharacterized protein</fullName>
    </submittedName>
</protein>
<organism evidence="2 3">
    <name type="scientific">Occultella gossypii</name>
    <dbReference type="NCBI Taxonomy" id="2800820"/>
    <lineage>
        <taxon>Bacteria</taxon>
        <taxon>Bacillati</taxon>
        <taxon>Actinomycetota</taxon>
        <taxon>Actinomycetes</taxon>
        <taxon>Micrococcales</taxon>
        <taxon>Ruaniaceae</taxon>
        <taxon>Occultella</taxon>
    </lineage>
</organism>
<proteinExistence type="predicted"/>
<gene>
    <name evidence="2" type="ORF">KCQ71_24805</name>
</gene>
<evidence type="ECO:0000313" key="2">
    <source>
        <dbReference type="EMBL" id="MBZ2199389.1"/>
    </source>
</evidence>
<keyword evidence="3" id="KW-1185">Reference proteome</keyword>
<dbReference type="EMBL" id="JAGSHT010000027">
    <property type="protein sequence ID" value="MBZ2199389.1"/>
    <property type="molecule type" value="Genomic_DNA"/>
</dbReference>
<comment type="caution">
    <text evidence="2">The sequence shown here is derived from an EMBL/GenBank/DDBJ whole genome shotgun (WGS) entry which is preliminary data.</text>
</comment>
<sequence>MSKRDRIDDIVLPMPTLDPLESDGPTRAGQEAVTEEVARQRQIFERYLRVADGSEGEPDILVTEVERARTEMREAEERMRLLIAYGREFISPQLYR</sequence>
<evidence type="ECO:0000313" key="3">
    <source>
        <dbReference type="Proteomes" id="UP000826651"/>
    </source>
</evidence>